<dbReference type="VEuPathDB" id="FungiDB:SPPG_04206"/>
<dbReference type="RefSeq" id="XP_016609155.1">
    <property type="nucleotide sequence ID" value="XM_016752451.1"/>
</dbReference>
<reference evidence="2 3" key="1">
    <citation type="submission" date="2009-08" db="EMBL/GenBank/DDBJ databases">
        <title>The Genome Sequence of Spizellomyces punctatus strain DAOM BR117.</title>
        <authorList>
            <consortium name="The Broad Institute Genome Sequencing Platform"/>
            <person name="Russ C."/>
            <person name="Cuomo C."/>
            <person name="Shea T."/>
            <person name="Young S.K."/>
            <person name="Zeng Q."/>
            <person name="Koehrsen M."/>
            <person name="Haas B."/>
            <person name="Borodovsky M."/>
            <person name="Guigo R."/>
            <person name="Alvarado L."/>
            <person name="Berlin A."/>
            <person name="Bochicchio J."/>
            <person name="Borenstein D."/>
            <person name="Chapman S."/>
            <person name="Chen Z."/>
            <person name="Engels R."/>
            <person name="Freedman E."/>
            <person name="Gellesch M."/>
            <person name="Goldberg J."/>
            <person name="Griggs A."/>
            <person name="Gujja S."/>
            <person name="Heiman D."/>
            <person name="Hepburn T."/>
            <person name="Howarth C."/>
            <person name="Jen D."/>
            <person name="Larson L."/>
            <person name="Lewis B."/>
            <person name="Mehta T."/>
            <person name="Park D."/>
            <person name="Pearson M."/>
            <person name="Roberts A."/>
            <person name="Saif S."/>
            <person name="Shenoy N."/>
            <person name="Sisk P."/>
            <person name="Stolte C."/>
            <person name="Sykes S."/>
            <person name="Thomson T."/>
            <person name="Walk T."/>
            <person name="White J."/>
            <person name="Yandava C."/>
            <person name="Burger G."/>
            <person name="Gray M.W."/>
            <person name="Holland P.W.H."/>
            <person name="King N."/>
            <person name="Lang F.B.F."/>
            <person name="Roger A.J."/>
            <person name="Ruiz-Trillo I."/>
            <person name="Lander E."/>
            <person name="Nusbaum C."/>
        </authorList>
    </citation>
    <scope>NUCLEOTIDE SEQUENCE [LARGE SCALE GENOMIC DNA]</scope>
    <source>
        <strain evidence="2 3">DAOM BR117</strain>
    </source>
</reference>
<organism evidence="2 3">
    <name type="scientific">Spizellomyces punctatus (strain DAOM BR117)</name>
    <dbReference type="NCBI Taxonomy" id="645134"/>
    <lineage>
        <taxon>Eukaryota</taxon>
        <taxon>Fungi</taxon>
        <taxon>Fungi incertae sedis</taxon>
        <taxon>Chytridiomycota</taxon>
        <taxon>Chytridiomycota incertae sedis</taxon>
        <taxon>Chytridiomycetes</taxon>
        <taxon>Spizellomycetales</taxon>
        <taxon>Spizellomycetaceae</taxon>
        <taxon>Spizellomyces</taxon>
    </lineage>
</organism>
<name>A0A0L0HI66_SPIPD</name>
<dbReference type="AlphaFoldDB" id="A0A0L0HI66"/>
<gene>
    <name evidence="2" type="ORF">SPPG_04206</name>
</gene>
<dbReference type="GeneID" id="27687669"/>
<evidence type="ECO:0000313" key="2">
    <source>
        <dbReference type="EMBL" id="KND01116.1"/>
    </source>
</evidence>
<dbReference type="Proteomes" id="UP000053201">
    <property type="component" value="Unassembled WGS sequence"/>
</dbReference>
<accession>A0A0L0HI66</accession>
<evidence type="ECO:0000313" key="3">
    <source>
        <dbReference type="Proteomes" id="UP000053201"/>
    </source>
</evidence>
<keyword evidence="3" id="KW-1185">Reference proteome</keyword>
<evidence type="ECO:0000256" key="1">
    <source>
        <dbReference type="SAM" id="MobiDB-lite"/>
    </source>
</evidence>
<feature type="compositionally biased region" description="Basic and acidic residues" evidence="1">
    <location>
        <begin position="33"/>
        <end position="45"/>
    </location>
</feature>
<dbReference type="OrthoDB" id="2120038at2759"/>
<proteinExistence type="predicted"/>
<sequence length="176" mass="19906">MVLSRALTPAVRATPLLGASVATRLAVSVRRYADSPSGHDDEHGHGPKKQPLHKEEWLKVARNWPNEYHYPGHYRAGTIDEVFPPTNNYGHTSELPTGSETLQHPETFFSGFWVKVFLAIAGTAGIYRLNEHYTAGKDVHPITEFLSKYENTFQLSKLKRTRPSGWLSRRVRRTIG</sequence>
<feature type="region of interest" description="Disordered" evidence="1">
    <location>
        <begin position="33"/>
        <end position="52"/>
    </location>
</feature>
<dbReference type="InParanoid" id="A0A0L0HI66"/>
<dbReference type="EMBL" id="KQ257455">
    <property type="protein sequence ID" value="KND01116.1"/>
    <property type="molecule type" value="Genomic_DNA"/>
</dbReference>
<protein>
    <submittedName>
        <fullName evidence="2">Uncharacterized protein</fullName>
    </submittedName>
</protein>